<dbReference type="Pfam" id="PF13569">
    <property type="entry name" value="DUF4132"/>
    <property type="match status" value="1"/>
</dbReference>
<feature type="domain" description="DUF4132" evidence="1">
    <location>
        <begin position="432"/>
        <end position="613"/>
    </location>
</feature>
<evidence type="ECO:0000313" key="4">
    <source>
        <dbReference type="Proteomes" id="UP001165296"/>
    </source>
</evidence>
<evidence type="ECO:0000259" key="1">
    <source>
        <dbReference type="Pfam" id="PF13569"/>
    </source>
</evidence>
<evidence type="ECO:0000259" key="2">
    <source>
        <dbReference type="Pfam" id="PF24879"/>
    </source>
</evidence>
<evidence type="ECO:0000313" key="3">
    <source>
        <dbReference type="EMBL" id="MCB2408280.1"/>
    </source>
</evidence>
<proteinExistence type="predicted"/>
<dbReference type="InterPro" id="IPR025406">
    <property type="entry name" value="DUF4132"/>
</dbReference>
<sequence length="841" mass="93467">MATKSATYIAKMQSTSAEALEMQPVLLQLLTEFEAQNGYYWELTLSELTAYQQVKSQDAAYKGRLVLAAAEAQPGLSHDSKARHLLDALLKVLLRSTIELSNAGFVRLLELFNLGQQATPDTVVASLYTYPVVPALTQLEKQAKKQPLNEELTAYLKALLAKLDEQSSYGPLVKVRIKIQDLLGQSDQEALPTVVFSNDDAFGQALNEFVAELNPVTARLWLQLLQLWHKTSGSQPTAKFKKEAVAAIAAIGEAAVAAQYGAWLHGLSQLPVKSYSHDGEPNAYFNSYLLTHSNLNTAKGLVWTSTSLLTPAMLASLAELALKSYRKVPGQGPVAPSLGNACVVALAQAGLPGISHLSRLRQKVKQTSTQALIGNHIEKASVALGVTPAEIEDMAVPGFGLIGGRLELTCGDYQAVLELADGKAELHWSKDGKALKSVPAALKKTHAAELKELKSTQTQVQQSLTAQRERLDRSFIEGRHLPLPWFWQYYFEHGLLSYLTRQLIWRFHHPGGSHTDALWLRDAWRDAQGQPMPAPTDEARVQLWHPVLASADEVLAWRKLLEDEQRRQPLKQAFRELYLLTPPEERTGTYSNRMAAHVLRQHQFNSLTKLRGWRYRLMGAYDKGYETDSATLELPAHGLEAQFWVSEVNADDAMNPTGIWNYISTDQVRFVNGHGAVPLPEVPPLVFSEVMRDVDLFVGVGSVGNDPQWRDNGGLPAYRNYWESYSFGELGEVAKNRKLALERLVPRMKIGKVSEIKDRFLVVRGQLRTYKIHLGSGNILMEPNDQYLCIVPDRSTKAPGATDVFLPFEGDAVLSIILSKALLLMNDDKITDETINRQIKQ</sequence>
<dbReference type="Proteomes" id="UP001165296">
    <property type="component" value="Unassembled WGS sequence"/>
</dbReference>
<dbReference type="Pfam" id="PF24879">
    <property type="entry name" value="DUF7737"/>
    <property type="match status" value="1"/>
</dbReference>
<name>A0ABS8APY9_9BACT</name>
<dbReference type="RefSeq" id="WP_226175181.1">
    <property type="nucleotide sequence ID" value="NZ_JAJADR010000002.1"/>
</dbReference>
<keyword evidence="4" id="KW-1185">Reference proteome</keyword>
<dbReference type="EMBL" id="JAJADR010000002">
    <property type="protein sequence ID" value="MCB2408280.1"/>
    <property type="molecule type" value="Genomic_DNA"/>
</dbReference>
<feature type="domain" description="DUF7737" evidence="2">
    <location>
        <begin position="734"/>
        <end position="839"/>
    </location>
</feature>
<reference evidence="3" key="1">
    <citation type="submission" date="2021-10" db="EMBL/GenBank/DDBJ databases">
        <authorList>
            <person name="Dean J.D."/>
            <person name="Kim M.K."/>
            <person name="Newey C.N."/>
            <person name="Stoker T.S."/>
            <person name="Thompson D.W."/>
            <person name="Grose J.H."/>
        </authorList>
    </citation>
    <scope>NUCLEOTIDE SEQUENCE</scope>
    <source>
        <strain evidence="3">BT178</strain>
    </source>
</reference>
<comment type="caution">
    <text evidence="3">The sequence shown here is derived from an EMBL/GenBank/DDBJ whole genome shotgun (WGS) entry which is preliminary data.</text>
</comment>
<gene>
    <name evidence="3" type="ORF">LGH74_09850</name>
</gene>
<organism evidence="3 4">
    <name type="scientific">Hymenobacter lucidus</name>
    <dbReference type="NCBI Taxonomy" id="2880930"/>
    <lineage>
        <taxon>Bacteria</taxon>
        <taxon>Pseudomonadati</taxon>
        <taxon>Bacteroidota</taxon>
        <taxon>Cytophagia</taxon>
        <taxon>Cytophagales</taxon>
        <taxon>Hymenobacteraceae</taxon>
        <taxon>Hymenobacter</taxon>
    </lineage>
</organism>
<protein>
    <submittedName>
        <fullName evidence="3">DUF4132 domain-containing protein</fullName>
    </submittedName>
</protein>
<accession>A0ABS8APY9</accession>
<dbReference type="InterPro" id="IPR056639">
    <property type="entry name" value="DUF7737"/>
</dbReference>